<reference evidence="1 2" key="1">
    <citation type="submission" date="2018-06" db="EMBL/GenBank/DDBJ databases">
        <authorList>
            <consortium name="Pathogen Informatics"/>
            <person name="Doyle S."/>
        </authorList>
    </citation>
    <scope>NUCLEOTIDE SEQUENCE [LARGE SCALE GENOMIC DNA]</scope>
    <source>
        <strain evidence="1 2">NCTC11179</strain>
    </source>
</reference>
<evidence type="ECO:0000313" key="2">
    <source>
        <dbReference type="Proteomes" id="UP000255024"/>
    </source>
</evidence>
<proteinExistence type="predicted"/>
<gene>
    <name evidence="1" type="ORF">NCTC11179_01962</name>
</gene>
<keyword evidence="2" id="KW-1185">Reference proteome</keyword>
<evidence type="ECO:0008006" key="3">
    <source>
        <dbReference type="Google" id="ProtNLM"/>
    </source>
</evidence>
<sequence length="146" mass="16774">MSYRNPIIMLQRIQTVYMTLALIVLGVLPFVFPLWYNAKQEEIYFMFIPSYTILFGVCTALTLVSIMNYKNRQRQFVCNRLTMILNVILLGLFVYRTLTVSGEASEIVSEKGIGMFLPIVSIVLLVLANKAIKKDEDLVKSVDRLR</sequence>
<dbReference type="InterPro" id="IPR025635">
    <property type="entry name" value="DUF4293"/>
</dbReference>
<dbReference type="Pfam" id="PF14126">
    <property type="entry name" value="DUF4293"/>
    <property type="match status" value="1"/>
</dbReference>
<dbReference type="AlphaFoldDB" id="A0A378RN24"/>
<name>A0A378RN24_MYROD</name>
<dbReference type="OrthoDB" id="594989at2"/>
<organism evidence="1 2">
    <name type="scientific">Myroides odoratus</name>
    <name type="common">Flavobacterium odoratum</name>
    <dbReference type="NCBI Taxonomy" id="256"/>
    <lineage>
        <taxon>Bacteria</taxon>
        <taxon>Pseudomonadati</taxon>
        <taxon>Bacteroidota</taxon>
        <taxon>Flavobacteriia</taxon>
        <taxon>Flavobacteriales</taxon>
        <taxon>Flavobacteriaceae</taxon>
        <taxon>Myroides</taxon>
    </lineage>
</organism>
<protein>
    <recommendedName>
        <fullName evidence="3">Transcription termination factor Rho</fullName>
    </recommendedName>
</protein>
<evidence type="ECO:0000313" key="1">
    <source>
        <dbReference type="EMBL" id="STZ28416.1"/>
    </source>
</evidence>
<dbReference type="Proteomes" id="UP000255024">
    <property type="component" value="Unassembled WGS sequence"/>
</dbReference>
<dbReference type="EMBL" id="UGQL01000001">
    <property type="protein sequence ID" value="STZ28416.1"/>
    <property type="molecule type" value="Genomic_DNA"/>
</dbReference>
<accession>A0A378RN24</accession>